<evidence type="ECO:0000256" key="4">
    <source>
        <dbReference type="ARBA" id="ARBA00023136"/>
    </source>
</evidence>
<dbReference type="InterPro" id="IPR002781">
    <property type="entry name" value="TM_pro_TauE-like"/>
</dbReference>
<evidence type="ECO:0000313" key="6">
    <source>
        <dbReference type="EMBL" id="SEE26853.1"/>
    </source>
</evidence>
<reference evidence="6 7" key="1">
    <citation type="submission" date="2016-10" db="EMBL/GenBank/DDBJ databases">
        <authorList>
            <person name="Varghese N."/>
            <person name="Submissions S."/>
        </authorList>
    </citation>
    <scope>NUCLEOTIDE SEQUENCE [LARGE SCALE GENOMIC DNA]</scope>
    <source>
        <strain evidence="6 7">DSW-5</strain>
    </source>
</reference>
<evidence type="ECO:0000313" key="7">
    <source>
        <dbReference type="Proteomes" id="UP000183071"/>
    </source>
</evidence>
<keyword evidence="5" id="KW-1003">Cell membrane</keyword>
<accession>A0A1H5HFS3</accession>
<gene>
    <name evidence="6" type="ORF">SAMN05444353_1472</name>
</gene>
<feature type="transmembrane region" description="Helical" evidence="5">
    <location>
        <begin position="38"/>
        <end position="70"/>
    </location>
</feature>
<comment type="caution">
    <text evidence="6">The sequence shown here is derived from an EMBL/GenBank/DDBJ whole genome shotgun (WGS) entry which is preliminary data.</text>
</comment>
<evidence type="ECO:0000256" key="3">
    <source>
        <dbReference type="ARBA" id="ARBA00022989"/>
    </source>
</evidence>
<feature type="transmembrane region" description="Helical" evidence="5">
    <location>
        <begin position="144"/>
        <end position="167"/>
    </location>
</feature>
<sequence>MSMDLIITLIINNWHIILLFFIVAILYSSVGFGGGSSYLAILALTSLAFTQIRATALLCNIVVVSGNVFIYYQKEELNIPKILPLVLLSIPFAYLGGYLKISENFFFILLGLTLIFASITMYISKKIITSTKSVKQNNSAKNGAIGGLIGFISGMVGIGGGIFLAPILHFINWDSPKKIAATASVFIFANSIAGFIGQTSNPDFQIDWNLTSILLIIVFIGGQIGSRISNNFFTPIQLKKATAVLIAFVGLKILYDFIF</sequence>
<comment type="subcellular location">
    <subcellularLocation>
        <location evidence="5">Cell membrane</location>
        <topology evidence="5">Multi-pass membrane protein</topology>
    </subcellularLocation>
    <subcellularLocation>
        <location evidence="1">Membrane</location>
        <topology evidence="1">Multi-pass membrane protein</topology>
    </subcellularLocation>
</comment>
<evidence type="ECO:0000256" key="1">
    <source>
        <dbReference type="ARBA" id="ARBA00004141"/>
    </source>
</evidence>
<organism evidence="6 7">
    <name type="scientific">Polaribacter dokdonensis DSW-5</name>
    <dbReference type="NCBI Taxonomy" id="1300348"/>
    <lineage>
        <taxon>Bacteria</taxon>
        <taxon>Pseudomonadati</taxon>
        <taxon>Bacteroidota</taxon>
        <taxon>Flavobacteriia</taxon>
        <taxon>Flavobacteriales</taxon>
        <taxon>Flavobacteriaceae</taxon>
    </lineage>
</organism>
<keyword evidence="3 5" id="KW-1133">Transmembrane helix</keyword>
<dbReference type="PANTHER" id="PTHR43701">
    <property type="entry name" value="MEMBRANE TRANSPORTER PROTEIN MJ0441-RELATED"/>
    <property type="match status" value="1"/>
</dbReference>
<feature type="transmembrane region" description="Helical" evidence="5">
    <location>
        <begin position="82"/>
        <end position="99"/>
    </location>
</feature>
<keyword evidence="4 5" id="KW-0472">Membrane</keyword>
<dbReference type="PANTHER" id="PTHR43701:SF5">
    <property type="entry name" value="MEMBRANE TRANSPORTER PROTEIN-RELATED"/>
    <property type="match status" value="1"/>
</dbReference>
<dbReference type="Proteomes" id="UP000183071">
    <property type="component" value="Unassembled WGS sequence"/>
</dbReference>
<feature type="transmembrane region" description="Helical" evidence="5">
    <location>
        <begin position="12"/>
        <end position="32"/>
    </location>
</feature>
<dbReference type="Pfam" id="PF01925">
    <property type="entry name" value="TauE"/>
    <property type="match status" value="1"/>
</dbReference>
<dbReference type="EMBL" id="FNUE01000001">
    <property type="protein sequence ID" value="SEE26853.1"/>
    <property type="molecule type" value="Genomic_DNA"/>
</dbReference>
<evidence type="ECO:0000256" key="5">
    <source>
        <dbReference type="RuleBase" id="RU363041"/>
    </source>
</evidence>
<proteinExistence type="inferred from homology"/>
<feature type="transmembrane region" description="Helical" evidence="5">
    <location>
        <begin position="105"/>
        <end position="123"/>
    </location>
</feature>
<feature type="transmembrane region" description="Helical" evidence="5">
    <location>
        <begin position="208"/>
        <end position="229"/>
    </location>
</feature>
<feature type="transmembrane region" description="Helical" evidence="5">
    <location>
        <begin position="241"/>
        <end position="258"/>
    </location>
</feature>
<protein>
    <recommendedName>
        <fullName evidence="5">Probable membrane transporter protein</fullName>
    </recommendedName>
</protein>
<evidence type="ECO:0000256" key="2">
    <source>
        <dbReference type="ARBA" id="ARBA00022692"/>
    </source>
</evidence>
<dbReference type="InterPro" id="IPR051598">
    <property type="entry name" value="TSUP/Inactive_protease-like"/>
</dbReference>
<keyword evidence="7" id="KW-1185">Reference proteome</keyword>
<comment type="similarity">
    <text evidence="5">Belongs to the 4-toluene sulfonate uptake permease (TSUP) (TC 2.A.102) family.</text>
</comment>
<keyword evidence="2 5" id="KW-0812">Transmembrane</keyword>
<name>A0A1H5HFS3_9FLAO</name>
<feature type="transmembrane region" description="Helical" evidence="5">
    <location>
        <begin position="179"/>
        <end position="196"/>
    </location>
</feature>